<dbReference type="PANTHER" id="PTHR31635:SF196">
    <property type="entry name" value="REVERSE TRANSCRIPTASE DOMAIN-CONTAINING PROTEIN-RELATED"/>
    <property type="match status" value="1"/>
</dbReference>
<evidence type="ECO:0000259" key="3">
    <source>
        <dbReference type="Pfam" id="PF03372"/>
    </source>
</evidence>
<evidence type="ECO:0000256" key="1">
    <source>
        <dbReference type="SAM" id="MobiDB-lite"/>
    </source>
</evidence>
<evidence type="ECO:0000259" key="2">
    <source>
        <dbReference type="Pfam" id="PF00078"/>
    </source>
</evidence>
<dbReference type="SUPFAM" id="SSF53098">
    <property type="entry name" value="Ribonuclease H-like"/>
    <property type="match status" value="1"/>
</dbReference>
<dbReference type="EnsemblPlants" id="evm.model.03.711">
    <property type="protein sequence ID" value="cds.evm.model.03.711"/>
    <property type="gene ID" value="evm.TU.03.711"/>
</dbReference>
<dbReference type="InterPro" id="IPR002156">
    <property type="entry name" value="RNaseH_domain"/>
</dbReference>
<dbReference type="CDD" id="cd06222">
    <property type="entry name" value="RNase_H_like"/>
    <property type="match status" value="1"/>
</dbReference>
<keyword evidence="7" id="KW-1185">Reference proteome</keyword>
<dbReference type="Gene3D" id="3.30.420.10">
    <property type="entry name" value="Ribonuclease H-like superfamily/Ribonuclease H"/>
    <property type="match status" value="1"/>
</dbReference>
<feature type="domain" description="Reverse transcriptase" evidence="2">
    <location>
        <begin position="913"/>
        <end position="1023"/>
    </location>
</feature>
<dbReference type="GO" id="GO:0003676">
    <property type="term" value="F:nucleic acid binding"/>
    <property type="evidence" value="ECO:0007669"/>
    <property type="project" value="InterPro"/>
</dbReference>
<dbReference type="InterPro" id="IPR000477">
    <property type="entry name" value="RT_dom"/>
</dbReference>
<dbReference type="InterPro" id="IPR044730">
    <property type="entry name" value="RNase_H-like_dom_plant"/>
</dbReference>
<evidence type="ECO:0000313" key="7">
    <source>
        <dbReference type="Proteomes" id="UP000596661"/>
    </source>
</evidence>
<dbReference type="SUPFAM" id="SSF56219">
    <property type="entry name" value="DNase I-like"/>
    <property type="match status" value="1"/>
</dbReference>
<dbReference type="Pfam" id="PF14392">
    <property type="entry name" value="zf-CCHC_4"/>
    <property type="match status" value="1"/>
</dbReference>
<feature type="compositionally biased region" description="Low complexity" evidence="1">
    <location>
        <begin position="1"/>
        <end position="19"/>
    </location>
</feature>
<reference evidence="6" key="1">
    <citation type="submission" date="2018-11" db="EMBL/GenBank/DDBJ databases">
        <authorList>
            <person name="Grassa J C."/>
        </authorList>
    </citation>
    <scope>NUCLEOTIDE SEQUENCE [LARGE SCALE GENOMIC DNA]</scope>
</reference>
<proteinExistence type="predicted"/>
<dbReference type="Pfam" id="PF03372">
    <property type="entry name" value="Exo_endo_phos"/>
    <property type="match status" value="1"/>
</dbReference>
<evidence type="ECO:0000313" key="6">
    <source>
        <dbReference type="EnsemblPlants" id="cds.evm.model.03.711"/>
    </source>
</evidence>
<dbReference type="EMBL" id="UZAU01000265">
    <property type="status" value="NOT_ANNOTATED_CDS"/>
    <property type="molecule type" value="Genomic_DNA"/>
</dbReference>
<sequence length="1287" mass="145093">MNTTLSSSPKSSHSAPKLSQPVEPMPSPRSFDQGGSDSSSIETQGSSTRPSRSSRCRQIQPNHPSRINNNSGQPPQALIRTCIKQSLTGIECFFPILLFTVKSNQRFGFSIEQFRYQFGIAIKLPFDISNLKGILVTENFFIKSLLSKAIIPFAQKSSALSKLSVSLTPQTLSSSIYSLSLSTLLLKFTRLNPFFRKNFMEKMTRDWNNISRNPVVITDRSNGLFLVEFGCDGDRRRGLLQQPWTYLNQAILMDIPNSLDVLNGDSLLKIPLWVQVFNTPFLKRSEELAVLVSSSLGHILEIYRPSFRETWGHYFRIRVMFDVAQPLPRGVPVHFTGINKVVWLELKYENLPDICFFCGRMGHSYNKGCMDYMKACDEAPFPPELSSHSTSSKYCQVPLPENILLLDTSKRLEAMNLTYQPGMATPSGSKALRKRNKPYSKDKFKRQIEMVNGELRHQIQHSRSDNPLAKNAIGHVNNKLHFDSGLEMPRIGRSGGLLLLWTNDVTVTLYSQSINHFDCYVSCAITNVSFHLTCFYGSPVDSLKPHTWQILKRIGRDNPRDPWLIIGDFNAFLFSHDKQGGNPNRGPSSAFRQLLDSFNLSPLTPEGPLLTWNNNVAHPKNIQERIDWGIINDSWLDTFPGASLPHFGFFGSDHRALELVTSNPPGTRSKDHSKRFHFENEAIPKLIASCAYTLNNWNHKKDFNFKQHINKLEKELETARSSFIWDDHAITTIKDLQSRLDALLYKEETYWKQRARTQWLAQGDKNTKFFHRFASHRKKINKIHQLHLPNGGIVSDEEGIIREIESHFDHLFTSSNPSHEDMSKALEGITRSLSDLDKNLLAEDFSPDEIEKAFTQLPLDKAPGPDGFNSHFYKVNWSAVRNDVISAASSFLNGSGNVAPLNNTLITLIPKVKQPKFISEFRPISLCNITYKIISKTIANRLKIVLNQLISPNQSAFLPGRLISDNIIIAQEVAHSIKLKTKGKKGWMAVELDMAKAFDEVEWPFIVAILQKFQFPLGFSSLLHLQERRQALSGFKVARRAPAISHLLFANDSFLFCQASIRSCNIIKDVLDVYERATGQKFNRNKALKCQPSDQAHAILNLAQSFLTDYHSSMTTSTPTDRPSHSMAPSFWSPPLLGLLKLNVDASVSKVNGKAGFGGIIRNSEGLVVAALAHPYNGGGAVATLEAKAFLTLLRWCIDEHFLINEVETDCKAITDALYYQKEDISVFGDIIRQIKDTLSHFPARLSHVNREANSLADKLAHRASGLDEVTIWIGDDPCDLIEFLSS</sequence>
<dbReference type="Gene3D" id="3.60.10.10">
    <property type="entry name" value="Endonuclease/exonuclease/phosphatase"/>
    <property type="match status" value="1"/>
</dbReference>
<dbReference type="Proteomes" id="UP000596661">
    <property type="component" value="Chromosome 3"/>
</dbReference>
<dbReference type="PANTHER" id="PTHR31635">
    <property type="entry name" value="REVERSE TRANSCRIPTASE DOMAIN-CONTAINING PROTEIN-RELATED"/>
    <property type="match status" value="1"/>
</dbReference>
<reference evidence="6" key="2">
    <citation type="submission" date="2021-03" db="UniProtKB">
        <authorList>
            <consortium name="EnsemblPlants"/>
        </authorList>
    </citation>
    <scope>IDENTIFICATION</scope>
</reference>
<dbReference type="InterPro" id="IPR025836">
    <property type="entry name" value="Zn_knuckle_CX2CX4HX4C"/>
</dbReference>
<evidence type="ECO:0000259" key="4">
    <source>
        <dbReference type="Pfam" id="PF13456"/>
    </source>
</evidence>
<feature type="region of interest" description="Disordered" evidence="1">
    <location>
        <begin position="1"/>
        <end position="74"/>
    </location>
</feature>
<evidence type="ECO:0008006" key="8">
    <source>
        <dbReference type="Google" id="ProtNLM"/>
    </source>
</evidence>
<name>A0A803PA31_CANSA</name>
<dbReference type="InterPro" id="IPR012337">
    <property type="entry name" value="RNaseH-like_sf"/>
</dbReference>
<feature type="compositionally biased region" description="Polar residues" evidence="1">
    <location>
        <begin position="59"/>
        <end position="74"/>
    </location>
</feature>
<accession>A0A803PA31</accession>
<dbReference type="GO" id="GO:0004523">
    <property type="term" value="F:RNA-DNA hybrid ribonuclease activity"/>
    <property type="evidence" value="ECO:0007669"/>
    <property type="project" value="InterPro"/>
</dbReference>
<feature type="domain" description="Zinc knuckle CX2CX4HX4C" evidence="5">
    <location>
        <begin position="321"/>
        <end position="366"/>
    </location>
</feature>
<feature type="domain" description="Endonuclease/exonuclease/phosphatase" evidence="3">
    <location>
        <begin position="484"/>
        <end position="654"/>
    </location>
</feature>
<evidence type="ECO:0000259" key="5">
    <source>
        <dbReference type="Pfam" id="PF14392"/>
    </source>
</evidence>
<organism evidence="6 7">
    <name type="scientific">Cannabis sativa</name>
    <name type="common">Hemp</name>
    <name type="synonym">Marijuana</name>
    <dbReference type="NCBI Taxonomy" id="3483"/>
    <lineage>
        <taxon>Eukaryota</taxon>
        <taxon>Viridiplantae</taxon>
        <taxon>Streptophyta</taxon>
        <taxon>Embryophyta</taxon>
        <taxon>Tracheophyta</taxon>
        <taxon>Spermatophyta</taxon>
        <taxon>Magnoliopsida</taxon>
        <taxon>eudicotyledons</taxon>
        <taxon>Gunneridae</taxon>
        <taxon>Pentapetalae</taxon>
        <taxon>rosids</taxon>
        <taxon>fabids</taxon>
        <taxon>Rosales</taxon>
        <taxon>Cannabaceae</taxon>
        <taxon>Cannabis</taxon>
    </lineage>
</organism>
<protein>
    <recommendedName>
        <fullName evidence="8">Reverse transcriptase</fullName>
    </recommendedName>
</protein>
<feature type="compositionally biased region" description="Low complexity" evidence="1">
    <location>
        <begin position="46"/>
        <end position="57"/>
    </location>
</feature>
<feature type="domain" description="RNase H type-1" evidence="4">
    <location>
        <begin position="1143"/>
        <end position="1264"/>
    </location>
</feature>
<dbReference type="InterPro" id="IPR005135">
    <property type="entry name" value="Endo/exonuclease/phosphatase"/>
</dbReference>
<dbReference type="Pfam" id="PF00078">
    <property type="entry name" value="RVT_1"/>
    <property type="match status" value="1"/>
</dbReference>
<dbReference type="CDD" id="cd01650">
    <property type="entry name" value="RT_nLTR_like"/>
    <property type="match status" value="1"/>
</dbReference>
<dbReference type="Gramene" id="evm.model.03.711">
    <property type="protein sequence ID" value="cds.evm.model.03.711"/>
    <property type="gene ID" value="evm.TU.03.711"/>
</dbReference>
<dbReference type="Pfam" id="PF13456">
    <property type="entry name" value="RVT_3"/>
    <property type="match status" value="1"/>
</dbReference>
<feature type="compositionally biased region" description="Polar residues" evidence="1">
    <location>
        <begin position="33"/>
        <end position="45"/>
    </location>
</feature>
<dbReference type="InterPro" id="IPR036691">
    <property type="entry name" value="Endo/exonu/phosph_ase_sf"/>
</dbReference>
<dbReference type="InterPro" id="IPR036397">
    <property type="entry name" value="RNaseH_sf"/>
</dbReference>